<keyword evidence="5" id="KW-0677">Repeat</keyword>
<evidence type="ECO:0000313" key="11">
    <source>
        <dbReference type="Proteomes" id="UP001338582"/>
    </source>
</evidence>
<evidence type="ECO:0000256" key="5">
    <source>
        <dbReference type="ARBA" id="ARBA00022737"/>
    </source>
</evidence>
<evidence type="ECO:0000256" key="1">
    <source>
        <dbReference type="ARBA" id="ARBA00004184"/>
    </source>
</evidence>
<dbReference type="Proteomes" id="UP001338582">
    <property type="component" value="Chromosome 4"/>
</dbReference>
<dbReference type="SUPFAM" id="SSF50978">
    <property type="entry name" value="WD40 repeat-like"/>
    <property type="match status" value="1"/>
</dbReference>
<dbReference type="KEGG" id="asau:88174378"/>
<comment type="similarity">
    <text evidence="7">Belongs to the WD repeat PROPPIN family.</text>
</comment>
<proteinExistence type="inferred from homology"/>
<dbReference type="EMBL" id="CP138897">
    <property type="protein sequence ID" value="WPK25972.1"/>
    <property type="molecule type" value="Genomic_DNA"/>
</dbReference>
<dbReference type="GO" id="GO:0012505">
    <property type="term" value="C:endomembrane system"/>
    <property type="evidence" value="ECO:0007669"/>
    <property type="project" value="UniProtKB-SubCell"/>
</dbReference>
<keyword evidence="3" id="KW-0926">Vacuole</keyword>
<dbReference type="GeneID" id="88174378"/>
<organism evidence="10 11">
    <name type="scientific">Australozyma saopauloensis</name>
    <dbReference type="NCBI Taxonomy" id="291208"/>
    <lineage>
        <taxon>Eukaryota</taxon>
        <taxon>Fungi</taxon>
        <taxon>Dikarya</taxon>
        <taxon>Ascomycota</taxon>
        <taxon>Saccharomycotina</taxon>
        <taxon>Pichiomycetes</taxon>
        <taxon>Metschnikowiaceae</taxon>
        <taxon>Australozyma</taxon>
    </lineage>
</organism>
<dbReference type="PANTHER" id="PTHR11227">
    <property type="entry name" value="WD-REPEAT PROTEIN INTERACTING WITH PHOSPHOINOSIDES WIPI -RELATED"/>
    <property type="match status" value="1"/>
</dbReference>
<dbReference type="InterPro" id="IPR036322">
    <property type="entry name" value="WD40_repeat_dom_sf"/>
</dbReference>
<dbReference type="SMART" id="SM00320">
    <property type="entry name" value="WD40"/>
    <property type="match status" value="2"/>
</dbReference>
<evidence type="ECO:0000313" key="10">
    <source>
        <dbReference type="EMBL" id="WPK25972.1"/>
    </source>
</evidence>
<evidence type="ECO:0008006" key="12">
    <source>
        <dbReference type="Google" id="ProtNLM"/>
    </source>
</evidence>
<name>A0AAX4HCC7_9ASCO</name>
<evidence type="ECO:0000256" key="6">
    <source>
        <dbReference type="ARBA" id="ARBA00022927"/>
    </source>
</evidence>
<comment type="subcellular location">
    <subcellularLocation>
        <location evidence="1">Endomembrane system</location>
        <topology evidence="1">Peripheral membrane protein</topology>
    </subcellularLocation>
    <subcellularLocation>
        <location evidence="8">Vacuole membrane</location>
    </subcellularLocation>
</comment>
<evidence type="ECO:0000256" key="2">
    <source>
        <dbReference type="ARBA" id="ARBA00022448"/>
    </source>
</evidence>
<gene>
    <name evidence="10" type="ORF">PUMCH_003314</name>
</gene>
<sequence>MDINDLAFNQDFSYILVSSASGHKIFNCEPFGEFYSLSANKSVAQPTAILRMLFSTSLTIIVPKGPSGTRILHVYNLKQNTKICELTFPLDIVDLMLNRKRLVVFLEVGQIYIYDLSSIRVVKILDVNSLLTSDGKKLPVLAALSANDNSLLVLPILLINTQTDLFNSVPSTGGSNSHPNTPVLRPTDSSVLQTLGQFVEFTQKNSDTNLLKADVVTLEDIQSDSPGWVLVYDTINLKPRLVYKAHDAAIAKIAISHDGNYIATASQKGTIVRVCHVSQDPVSESSKLIISLITNLRRGHNHTTINALLFNLDLTLLGCSSDSNTIHLFTVKERATGAENADAADDNEYSSEEDSQGGKSSSEDLNENLANLLLLKQPESTSKGKENKSTYFSALKSSKKLLNNLYTKSLMKKLPYRNYLDSLIWEKPRRSFAYVKLPEYIPNSKHHKNVEIGFTSSGLLMLASYNTGILYQYRLPRGAGDEREECGLMSLNSLVDV</sequence>
<evidence type="ECO:0000256" key="8">
    <source>
        <dbReference type="ARBA" id="ARBA00037813"/>
    </source>
</evidence>
<dbReference type="RefSeq" id="XP_062878354.1">
    <property type="nucleotide sequence ID" value="XM_063022284.1"/>
</dbReference>
<reference evidence="10 11" key="1">
    <citation type="submission" date="2023-10" db="EMBL/GenBank/DDBJ databases">
        <title>Draft Genome Sequence of Candida saopaulonensis from a very Premature Infant with Sepsis.</title>
        <authorList>
            <person name="Ning Y."/>
            <person name="Dai R."/>
            <person name="Xiao M."/>
            <person name="Xu Y."/>
            <person name="Yan Q."/>
            <person name="Zhang L."/>
        </authorList>
    </citation>
    <scope>NUCLEOTIDE SEQUENCE [LARGE SCALE GENOMIC DNA]</scope>
    <source>
        <strain evidence="10 11">19XY460</strain>
    </source>
</reference>
<dbReference type="GO" id="GO:0005774">
    <property type="term" value="C:vacuolar membrane"/>
    <property type="evidence" value="ECO:0007669"/>
    <property type="project" value="UniProtKB-SubCell"/>
</dbReference>
<feature type="region of interest" description="Disordered" evidence="9">
    <location>
        <begin position="337"/>
        <end position="363"/>
    </location>
</feature>
<evidence type="ECO:0000256" key="3">
    <source>
        <dbReference type="ARBA" id="ARBA00022554"/>
    </source>
</evidence>
<accession>A0AAX4HCC7</accession>
<evidence type="ECO:0000256" key="9">
    <source>
        <dbReference type="SAM" id="MobiDB-lite"/>
    </source>
</evidence>
<dbReference type="Pfam" id="PF21032">
    <property type="entry name" value="PROPPIN"/>
    <property type="match status" value="2"/>
</dbReference>
<keyword evidence="2" id="KW-0813">Transport</keyword>
<dbReference type="GO" id="GO:0015031">
    <property type="term" value="P:protein transport"/>
    <property type="evidence" value="ECO:0007669"/>
    <property type="project" value="UniProtKB-KW"/>
</dbReference>
<dbReference type="InterPro" id="IPR015943">
    <property type="entry name" value="WD40/YVTN_repeat-like_dom_sf"/>
</dbReference>
<protein>
    <recommendedName>
        <fullName evidence="12">Autophagy-related protein 18</fullName>
    </recommendedName>
</protein>
<dbReference type="Gene3D" id="2.130.10.10">
    <property type="entry name" value="YVTN repeat-like/Quinoprotein amine dehydrogenase"/>
    <property type="match status" value="1"/>
</dbReference>
<keyword evidence="11" id="KW-1185">Reference proteome</keyword>
<dbReference type="AlphaFoldDB" id="A0AAX4HCC7"/>
<keyword evidence="6" id="KW-0653">Protein transport</keyword>
<evidence type="ECO:0000256" key="7">
    <source>
        <dbReference type="ARBA" id="ARBA00025740"/>
    </source>
</evidence>
<evidence type="ECO:0000256" key="4">
    <source>
        <dbReference type="ARBA" id="ARBA00022574"/>
    </source>
</evidence>
<keyword evidence="4" id="KW-0853">WD repeat</keyword>
<dbReference type="InterPro" id="IPR048720">
    <property type="entry name" value="PROPPIN"/>
</dbReference>
<dbReference type="InterPro" id="IPR001680">
    <property type="entry name" value="WD40_rpt"/>
</dbReference>
<feature type="compositionally biased region" description="Acidic residues" evidence="9">
    <location>
        <begin position="342"/>
        <end position="355"/>
    </location>
</feature>